<accession>A0A2H1WN95</accession>
<gene>
    <name evidence="1" type="ORF">SFRICE_020748</name>
</gene>
<name>A0A2H1WN95_SPOFR</name>
<evidence type="ECO:0000313" key="1">
    <source>
        <dbReference type="EMBL" id="SOQ54543.1"/>
    </source>
</evidence>
<organism evidence="1">
    <name type="scientific">Spodoptera frugiperda</name>
    <name type="common">Fall armyworm</name>
    <dbReference type="NCBI Taxonomy" id="7108"/>
    <lineage>
        <taxon>Eukaryota</taxon>
        <taxon>Metazoa</taxon>
        <taxon>Ecdysozoa</taxon>
        <taxon>Arthropoda</taxon>
        <taxon>Hexapoda</taxon>
        <taxon>Insecta</taxon>
        <taxon>Pterygota</taxon>
        <taxon>Neoptera</taxon>
        <taxon>Endopterygota</taxon>
        <taxon>Lepidoptera</taxon>
        <taxon>Glossata</taxon>
        <taxon>Ditrysia</taxon>
        <taxon>Noctuoidea</taxon>
        <taxon>Noctuidae</taxon>
        <taxon>Amphipyrinae</taxon>
        <taxon>Spodoptera</taxon>
    </lineage>
</organism>
<reference evidence="1" key="1">
    <citation type="submission" date="2016-07" db="EMBL/GenBank/DDBJ databases">
        <authorList>
            <person name="Bretaudeau A."/>
        </authorList>
    </citation>
    <scope>NUCLEOTIDE SEQUENCE</scope>
    <source>
        <strain evidence="1">Rice</strain>
        <tissue evidence="1">Whole body</tissue>
    </source>
</reference>
<dbReference type="AlphaFoldDB" id="A0A2H1WN95"/>
<sequence length="75" mass="8372">MTSRALGDARGSVRLLLTKIRSVPTPALRAGAPYFGHVSRSDNHSWTDHVKLVTGNPVTRQSTNSERWQENVCKR</sequence>
<protein>
    <submittedName>
        <fullName evidence="1">SFRICE_020748</fullName>
    </submittedName>
</protein>
<dbReference type="EMBL" id="ODYU01009848">
    <property type="protein sequence ID" value="SOQ54543.1"/>
    <property type="molecule type" value="Genomic_DNA"/>
</dbReference>
<proteinExistence type="predicted"/>